<sequence length="240" mass="27644">MKYLYDGTFEGLLTVVFDGYKVLDAVHIGVDGGQLDFFETIKVTTDFDKAKRVAQGVEGRFGKAVLTDLHKIFLSKFEDKDDTIGQVIYGLYHHGPQYLQSAEHGAIRYREIVKNYTAEAHSYKGLLRFMVIQDGVLYAPFEPENDLLVYVTPHFIRRMPNESFLIHDVRRSKAACYAEGRCEILHVAELAVEIGASEQAFQKLWKNFYDTVAIPARYNPNLMQSNMPKRYWRYLPEKKG</sequence>
<dbReference type="InterPro" id="IPR025404">
    <property type="entry name" value="DUF4130"/>
</dbReference>
<evidence type="ECO:0000313" key="2">
    <source>
        <dbReference type="EMBL" id="WBW49589.1"/>
    </source>
</evidence>
<organism evidence="2 3">
    <name type="scientific">Peptoniphilus equinus</name>
    <dbReference type="NCBI Taxonomy" id="3016343"/>
    <lineage>
        <taxon>Bacteria</taxon>
        <taxon>Bacillati</taxon>
        <taxon>Bacillota</taxon>
        <taxon>Tissierellia</taxon>
        <taxon>Tissierellales</taxon>
        <taxon>Peptoniphilaceae</taxon>
        <taxon>Peptoniphilus</taxon>
    </lineage>
</organism>
<protein>
    <submittedName>
        <fullName evidence="2">TIGR03915 family putative DNA repair protein</fullName>
    </submittedName>
</protein>
<dbReference type="NCBIfam" id="TIGR03915">
    <property type="entry name" value="SAM_7_link_chp"/>
    <property type="match status" value="1"/>
</dbReference>
<name>A0ABY7QU32_9FIRM</name>
<keyword evidence="3" id="KW-1185">Reference proteome</keyword>
<evidence type="ECO:0000313" key="3">
    <source>
        <dbReference type="Proteomes" id="UP001210339"/>
    </source>
</evidence>
<accession>A0ABY7QU32</accession>
<dbReference type="RefSeq" id="WP_271191121.1">
    <property type="nucleotide sequence ID" value="NZ_CP115667.1"/>
</dbReference>
<feature type="domain" description="DUF4130" evidence="1">
    <location>
        <begin position="79"/>
        <end position="237"/>
    </location>
</feature>
<dbReference type="InterPro" id="IPR023875">
    <property type="entry name" value="DNA_repair_put"/>
</dbReference>
<evidence type="ECO:0000259" key="1">
    <source>
        <dbReference type="Pfam" id="PF13566"/>
    </source>
</evidence>
<dbReference type="Pfam" id="PF13566">
    <property type="entry name" value="DUF4130"/>
    <property type="match status" value="1"/>
</dbReference>
<dbReference type="Proteomes" id="UP001210339">
    <property type="component" value="Chromosome"/>
</dbReference>
<gene>
    <name evidence="2" type="ORF">O6R05_06220</name>
</gene>
<dbReference type="EMBL" id="CP115667">
    <property type="protein sequence ID" value="WBW49589.1"/>
    <property type="molecule type" value="Genomic_DNA"/>
</dbReference>
<proteinExistence type="predicted"/>
<reference evidence="2 3" key="1">
    <citation type="submission" date="2023-01" db="EMBL/GenBank/DDBJ databases">
        <authorList>
            <person name="Lee S.H."/>
            <person name="Jung H.S."/>
            <person name="Yun J.U."/>
        </authorList>
    </citation>
    <scope>NUCLEOTIDE SEQUENCE [LARGE SCALE GENOMIC DNA]</scope>
    <source>
        <strain evidence="2 3">CBA3646</strain>
    </source>
</reference>